<dbReference type="OMA" id="MRTFRIL"/>
<dbReference type="HOGENOM" id="CLU_036951_0_0_1"/>
<feature type="region of interest" description="Disordered" evidence="3">
    <location>
        <begin position="214"/>
        <end position="243"/>
    </location>
</feature>
<evidence type="ECO:0000256" key="2">
    <source>
        <dbReference type="RuleBase" id="RU367073"/>
    </source>
</evidence>
<feature type="transmembrane region" description="Helical" evidence="2">
    <location>
        <begin position="74"/>
        <end position="90"/>
    </location>
</feature>
<dbReference type="InterPro" id="IPR019273">
    <property type="entry name" value="Lunapark_Znf"/>
</dbReference>
<dbReference type="PhylomeDB" id="B3S8L9"/>
<name>B3S8L9_TRIAD</name>
<evidence type="ECO:0000256" key="1">
    <source>
        <dbReference type="ARBA" id="ARBA00009940"/>
    </source>
</evidence>
<dbReference type="Pfam" id="PF10058">
    <property type="entry name" value="Zn_ribbon_10"/>
    <property type="match status" value="1"/>
</dbReference>
<evidence type="ECO:0000313" key="6">
    <source>
        <dbReference type="Proteomes" id="UP000009022"/>
    </source>
</evidence>
<feature type="compositionally biased region" description="Polar residues" evidence="3">
    <location>
        <begin position="351"/>
        <end position="374"/>
    </location>
</feature>
<comment type="similarity">
    <text evidence="1 2">Belongs to the lunapark family.</text>
</comment>
<dbReference type="PANTHER" id="PTHR22166:SF12">
    <property type="entry name" value="ENDOPLASMIC RETICULUM JUNCTION FORMATION PROTEIN LUNAPARK"/>
    <property type="match status" value="1"/>
</dbReference>
<keyword evidence="6" id="KW-1185">Reference proteome</keyword>
<feature type="domain" description="Lunapark zinc ribbon" evidence="4">
    <location>
        <begin position="288"/>
        <end position="337"/>
    </location>
</feature>
<proteinExistence type="inferred from homology"/>
<dbReference type="GO" id="GO:0071782">
    <property type="term" value="C:endoplasmic reticulum tubular network"/>
    <property type="evidence" value="ECO:0000318"/>
    <property type="project" value="GO_Central"/>
</dbReference>
<dbReference type="InterPro" id="IPR040115">
    <property type="entry name" value="Lnp"/>
</dbReference>
<feature type="region of interest" description="Disordered" evidence="3">
    <location>
        <begin position="150"/>
        <end position="175"/>
    </location>
</feature>
<feature type="region of interest" description="Disordered" evidence="3">
    <location>
        <begin position="341"/>
        <end position="424"/>
    </location>
</feature>
<feature type="transmembrane region" description="Helical" evidence="2">
    <location>
        <begin position="42"/>
        <end position="62"/>
    </location>
</feature>
<keyword evidence="2" id="KW-0862">Zinc</keyword>
<organism evidence="5 6">
    <name type="scientific">Trichoplax adhaerens</name>
    <name type="common">Trichoplax reptans</name>
    <dbReference type="NCBI Taxonomy" id="10228"/>
    <lineage>
        <taxon>Eukaryota</taxon>
        <taxon>Metazoa</taxon>
        <taxon>Placozoa</taxon>
        <taxon>Uniplacotomia</taxon>
        <taxon>Trichoplacea</taxon>
        <taxon>Trichoplacidae</taxon>
        <taxon>Trichoplax</taxon>
    </lineage>
</organism>
<dbReference type="PANTHER" id="PTHR22166">
    <property type="entry name" value="ENDOPLASMIC RETICULUM JUNCTION FORMATION PROTEIN LUNAPARK"/>
    <property type="match status" value="1"/>
</dbReference>
<comment type="subcellular location">
    <subcellularLocation>
        <location evidence="2">Endoplasmic reticulum membrane</location>
        <topology evidence="2">Multi-pass membrane protein</topology>
    </subcellularLocation>
</comment>
<sequence>MGSFIGILKKNKSSKEILEDIEEKIKNNESTKRLYDHRLKNVTFDLVAVVLPLYITSLIGYYYLYLPEQTPDKIIYSLPFAVVPFGAYGIKKFLEYWYKKAIGKSNLTLRELQDSKKKVLEEVMEKETYKTAKEILERFDPASKKLQMFNQEANNTDIRRRGNAATKAKKKPDDGANNSVVLADVALRQQQQLLYQEKIIKEQHLKLQKQNDQISQGSKLLQSKKSNDSKNTTSTSENIESSINAANETVKQAEGDDDDYLLLLPGTATDGNKEPVSYPILPKDRSMTDKIMEYFVGDGPTNRYALICSNCAGHNGMALKEEFEYTTFRCAYCRYLNPSRKRRQSAPPLNVSLSESVPTSTLASDTKNTLSTPSSKRKVIHTSTPKVKETKPPDVGPKASESTSLAAVTEESTIRNEDESSNES</sequence>
<evidence type="ECO:0000259" key="4">
    <source>
        <dbReference type="Pfam" id="PF10058"/>
    </source>
</evidence>
<reference evidence="5 6" key="1">
    <citation type="journal article" date="2008" name="Nature">
        <title>The Trichoplax genome and the nature of placozoans.</title>
        <authorList>
            <person name="Srivastava M."/>
            <person name="Begovic E."/>
            <person name="Chapman J."/>
            <person name="Putnam N.H."/>
            <person name="Hellsten U."/>
            <person name="Kawashima T."/>
            <person name="Kuo A."/>
            <person name="Mitros T."/>
            <person name="Salamov A."/>
            <person name="Carpenter M.L."/>
            <person name="Signorovitch A.Y."/>
            <person name="Moreno M.A."/>
            <person name="Kamm K."/>
            <person name="Grimwood J."/>
            <person name="Schmutz J."/>
            <person name="Shapiro H."/>
            <person name="Grigoriev I.V."/>
            <person name="Buss L.W."/>
            <person name="Schierwater B."/>
            <person name="Dellaporta S.L."/>
            <person name="Rokhsar D.S."/>
        </authorList>
    </citation>
    <scope>NUCLEOTIDE SEQUENCE [LARGE SCALE GENOMIC DNA]</scope>
    <source>
        <strain evidence="5 6">Grell-BS-1999</strain>
    </source>
</reference>
<gene>
    <name evidence="5" type="ORF">TRIADDRAFT_60585</name>
</gene>
<keyword evidence="2" id="KW-0472">Membrane</keyword>
<evidence type="ECO:0000256" key="3">
    <source>
        <dbReference type="SAM" id="MobiDB-lite"/>
    </source>
</evidence>
<protein>
    <recommendedName>
        <fullName evidence="2">Endoplasmic reticulum junction formation protein lunapark</fullName>
    </recommendedName>
</protein>
<keyword evidence="2" id="KW-0256">Endoplasmic reticulum</keyword>
<dbReference type="RefSeq" id="XP_002116553.1">
    <property type="nucleotide sequence ID" value="XM_002116517.1"/>
</dbReference>
<dbReference type="OrthoDB" id="1725934at2759"/>
<dbReference type="EMBL" id="DS985256">
    <property type="protein sequence ID" value="EDV20909.1"/>
    <property type="molecule type" value="Genomic_DNA"/>
</dbReference>
<comment type="domain">
    <text evidence="2">The C4-type zinc finger motif is necessary both for its ER three-way tubular junction localization and formation.</text>
</comment>
<dbReference type="GO" id="GO:0098826">
    <property type="term" value="C:endoplasmic reticulum tubular network membrane"/>
    <property type="evidence" value="ECO:0007669"/>
    <property type="project" value="UniProtKB-UniRule"/>
</dbReference>
<dbReference type="STRING" id="10228.B3S8L9"/>
<dbReference type="CTD" id="6757832"/>
<comment type="function">
    <text evidence="2">Plays a role in determining ER morphology.</text>
</comment>
<keyword evidence="2" id="KW-0863">Zinc-finger</keyword>
<dbReference type="GO" id="GO:1903373">
    <property type="term" value="P:positive regulation of endoplasmic reticulum tubular network organization"/>
    <property type="evidence" value="ECO:0007669"/>
    <property type="project" value="UniProtKB-UniRule"/>
</dbReference>
<dbReference type="GO" id="GO:0008270">
    <property type="term" value="F:zinc ion binding"/>
    <property type="evidence" value="ECO:0007669"/>
    <property type="project" value="UniProtKB-KW"/>
</dbReference>
<keyword evidence="2" id="KW-0479">Metal-binding</keyword>
<dbReference type="KEGG" id="tad:TRIADDRAFT_60585"/>
<dbReference type="GO" id="GO:0071788">
    <property type="term" value="P:endoplasmic reticulum tubular network maintenance"/>
    <property type="evidence" value="ECO:0007669"/>
    <property type="project" value="UniProtKB-UniRule"/>
</dbReference>
<keyword evidence="2" id="KW-1133">Transmembrane helix</keyword>
<dbReference type="GeneID" id="6757832"/>
<dbReference type="eggNOG" id="KOG2846">
    <property type="taxonomic scope" value="Eukaryota"/>
</dbReference>
<feature type="compositionally biased region" description="Low complexity" evidence="3">
    <location>
        <begin position="215"/>
        <end position="243"/>
    </location>
</feature>
<dbReference type="GO" id="GO:0071786">
    <property type="term" value="P:endoplasmic reticulum tubular network organization"/>
    <property type="evidence" value="ECO:0000318"/>
    <property type="project" value="GO_Central"/>
</dbReference>
<accession>B3S8L9</accession>
<evidence type="ECO:0000313" key="5">
    <source>
        <dbReference type="EMBL" id="EDV20909.1"/>
    </source>
</evidence>
<dbReference type="InParanoid" id="B3S8L9"/>
<dbReference type="AlphaFoldDB" id="B3S8L9"/>
<keyword evidence="2" id="KW-0812">Transmembrane</keyword>
<dbReference type="Proteomes" id="UP000009022">
    <property type="component" value="Unassembled WGS sequence"/>
</dbReference>